<dbReference type="GO" id="GO:0006310">
    <property type="term" value="P:DNA recombination"/>
    <property type="evidence" value="ECO:0007669"/>
    <property type="project" value="UniProtKB-KW"/>
</dbReference>
<dbReference type="InterPro" id="IPR011010">
    <property type="entry name" value="DNA_brk_join_enz"/>
</dbReference>
<dbReference type="GO" id="GO:0015074">
    <property type="term" value="P:DNA integration"/>
    <property type="evidence" value="ECO:0007669"/>
    <property type="project" value="InterPro"/>
</dbReference>
<evidence type="ECO:0000313" key="4">
    <source>
        <dbReference type="Proteomes" id="UP000054485"/>
    </source>
</evidence>
<evidence type="ECO:0008006" key="5">
    <source>
        <dbReference type="Google" id="ProtNLM"/>
    </source>
</evidence>
<dbReference type="OrthoDB" id="3163890at2759"/>
<dbReference type="Gene3D" id="1.10.443.10">
    <property type="entry name" value="Intergrase catalytic core"/>
    <property type="match status" value="1"/>
</dbReference>
<keyword evidence="2" id="KW-1133">Transmembrane helix</keyword>
<accession>A0A0C9ZZM8</accession>
<dbReference type="GO" id="GO:0003677">
    <property type="term" value="F:DNA binding"/>
    <property type="evidence" value="ECO:0007669"/>
    <property type="project" value="InterPro"/>
</dbReference>
<reference evidence="4" key="2">
    <citation type="submission" date="2015-01" db="EMBL/GenBank/DDBJ databases">
        <title>Evolutionary Origins and Diversification of the Mycorrhizal Mutualists.</title>
        <authorList>
            <consortium name="DOE Joint Genome Institute"/>
            <consortium name="Mycorrhizal Genomics Consortium"/>
            <person name="Kohler A."/>
            <person name="Kuo A."/>
            <person name="Nagy L.G."/>
            <person name="Floudas D."/>
            <person name="Copeland A."/>
            <person name="Barry K.W."/>
            <person name="Cichocki N."/>
            <person name="Veneault-Fourrey C."/>
            <person name="LaButti K."/>
            <person name="Lindquist E.A."/>
            <person name="Lipzen A."/>
            <person name="Lundell T."/>
            <person name="Morin E."/>
            <person name="Murat C."/>
            <person name="Riley R."/>
            <person name="Ohm R."/>
            <person name="Sun H."/>
            <person name="Tunlid A."/>
            <person name="Henrissat B."/>
            <person name="Grigoriev I.V."/>
            <person name="Hibbett D.S."/>
            <person name="Martin F."/>
        </authorList>
    </citation>
    <scope>NUCLEOTIDE SEQUENCE [LARGE SCALE GENOMIC DNA]</scope>
    <source>
        <strain evidence="4">UH-Slu-Lm8-n1</strain>
    </source>
</reference>
<protein>
    <recommendedName>
        <fullName evidence="5">DNA breaking-rejoining enzyme</fullName>
    </recommendedName>
</protein>
<keyword evidence="1" id="KW-0233">DNA recombination</keyword>
<evidence type="ECO:0000256" key="2">
    <source>
        <dbReference type="SAM" id="Phobius"/>
    </source>
</evidence>
<organism evidence="3 4">
    <name type="scientific">Suillus luteus UH-Slu-Lm8-n1</name>
    <dbReference type="NCBI Taxonomy" id="930992"/>
    <lineage>
        <taxon>Eukaryota</taxon>
        <taxon>Fungi</taxon>
        <taxon>Dikarya</taxon>
        <taxon>Basidiomycota</taxon>
        <taxon>Agaricomycotina</taxon>
        <taxon>Agaricomycetes</taxon>
        <taxon>Agaricomycetidae</taxon>
        <taxon>Boletales</taxon>
        <taxon>Suillineae</taxon>
        <taxon>Suillaceae</taxon>
        <taxon>Suillus</taxon>
    </lineage>
</organism>
<reference evidence="3 4" key="1">
    <citation type="submission" date="2014-04" db="EMBL/GenBank/DDBJ databases">
        <authorList>
            <consortium name="DOE Joint Genome Institute"/>
            <person name="Kuo A."/>
            <person name="Ruytinx J."/>
            <person name="Rineau F."/>
            <person name="Colpaert J."/>
            <person name="Kohler A."/>
            <person name="Nagy L.G."/>
            <person name="Floudas D."/>
            <person name="Copeland A."/>
            <person name="Barry K.W."/>
            <person name="Cichocki N."/>
            <person name="Veneault-Fourrey C."/>
            <person name="LaButti K."/>
            <person name="Lindquist E.A."/>
            <person name="Lipzen A."/>
            <person name="Lundell T."/>
            <person name="Morin E."/>
            <person name="Murat C."/>
            <person name="Sun H."/>
            <person name="Tunlid A."/>
            <person name="Henrissat B."/>
            <person name="Grigoriev I.V."/>
            <person name="Hibbett D.S."/>
            <person name="Martin F."/>
            <person name="Nordberg H.P."/>
            <person name="Cantor M.N."/>
            <person name="Hua S.X."/>
        </authorList>
    </citation>
    <scope>NUCLEOTIDE SEQUENCE [LARGE SCALE GENOMIC DNA]</scope>
    <source>
        <strain evidence="3 4">UH-Slu-Lm8-n1</strain>
    </source>
</reference>
<keyword evidence="2" id="KW-0812">Transmembrane</keyword>
<name>A0A0C9ZZM8_9AGAM</name>
<evidence type="ECO:0000256" key="1">
    <source>
        <dbReference type="ARBA" id="ARBA00023172"/>
    </source>
</evidence>
<gene>
    <name evidence="3" type="ORF">CY34DRAFT_82388</name>
</gene>
<dbReference type="SUPFAM" id="SSF56349">
    <property type="entry name" value="DNA breaking-rejoining enzymes"/>
    <property type="match status" value="1"/>
</dbReference>
<dbReference type="AlphaFoldDB" id="A0A0C9ZZM8"/>
<sequence>RCDENDIWTGRAKAPSIPRATYGTAQKMRAAVSHKFGRDHKLGTQPWSEHPTITGKFIGNPSLSVTVSQYMVSLRRRKVRAGEAVTSARAMDEATMKHLWDFAWATPCKEYGPMSRKRKAENPAEWAGFVIRTMLLLLYLVSMICLLRYDEALRITWADITFQDTATFRPADFRVKLELPFRKTHQYGGIAPFYIYPDEERPWMCLVRMFAVWWVLARERCEHLDGFIFRKKIGTNSISVNPTDGMTSDAFLECFRNNLLDIGVDPRPYGTHSFRRGGCQFLYKVCRWDFRDICDWGGWAENFDNPGTIFKYLLSWNDNPREQREHYMNPNRPRKDPCHACGRTCHCA</sequence>
<feature type="non-terminal residue" evidence="3">
    <location>
        <position position="1"/>
    </location>
</feature>
<evidence type="ECO:0000313" key="3">
    <source>
        <dbReference type="EMBL" id="KIK43085.1"/>
    </source>
</evidence>
<dbReference type="Proteomes" id="UP000054485">
    <property type="component" value="Unassembled WGS sequence"/>
</dbReference>
<dbReference type="EMBL" id="KN835221">
    <property type="protein sequence ID" value="KIK43085.1"/>
    <property type="molecule type" value="Genomic_DNA"/>
</dbReference>
<keyword evidence="4" id="KW-1185">Reference proteome</keyword>
<proteinExistence type="predicted"/>
<dbReference type="HOGENOM" id="CLU_063718_1_0_1"/>
<keyword evidence="2" id="KW-0472">Membrane</keyword>
<feature type="transmembrane region" description="Helical" evidence="2">
    <location>
        <begin position="126"/>
        <end position="147"/>
    </location>
</feature>
<dbReference type="InterPro" id="IPR013762">
    <property type="entry name" value="Integrase-like_cat_sf"/>
</dbReference>
<dbReference type="InParanoid" id="A0A0C9ZZM8"/>